<dbReference type="RefSeq" id="XP_003722721.1">
    <property type="nucleotide sequence ID" value="XM_003722673.1"/>
</dbReference>
<feature type="compositionally biased region" description="Basic residues" evidence="1">
    <location>
        <begin position="87"/>
        <end position="97"/>
    </location>
</feature>
<dbReference type="HOGENOM" id="CLU_1436990_0_0_1"/>
<gene>
    <name evidence="2" type="ORF">LMJF_35_3270</name>
</gene>
<proteinExistence type="predicted"/>
<dbReference type="InParanoid" id="E9AFF1"/>
<dbReference type="AlphaFoldDB" id="E9AFF1"/>
<dbReference type="GeneID" id="12980481"/>
<protein>
    <submittedName>
        <fullName evidence="2">Uncharacterized protein</fullName>
    </submittedName>
</protein>
<evidence type="ECO:0000313" key="3">
    <source>
        <dbReference type="Proteomes" id="UP000000542"/>
    </source>
</evidence>
<accession>E9AFF1</accession>
<reference evidence="2 3" key="2">
    <citation type="journal article" date="2011" name="Genome Res.">
        <title>Chromosome and gene copy number variation allow major structural change between species and strains of Leishmania.</title>
        <authorList>
            <person name="Rogers M.B."/>
            <person name="Hilley J.D."/>
            <person name="Dickens N.J."/>
            <person name="Wilkes J."/>
            <person name="Bates P.A."/>
            <person name="Depledge D.P."/>
            <person name="Harris D."/>
            <person name="Her Y."/>
            <person name="Herzyk P."/>
            <person name="Imamura H."/>
            <person name="Otto T.D."/>
            <person name="Sanders M."/>
            <person name="Seeger K."/>
            <person name="Dujardin J.C."/>
            <person name="Berriman M."/>
            <person name="Smith D.F."/>
            <person name="Hertz-Fowler C."/>
            <person name="Mottram J.C."/>
        </authorList>
    </citation>
    <scope>NUCLEOTIDE SEQUENCE [LARGE SCALE GENOMIC DNA]</scope>
    <source>
        <strain evidence="3">MHOM/IL/81/Friedlin</strain>
    </source>
</reference>
<dbReference type="EMBL" id="FR796431">
    <property type="protein sequence ID" value="CBZ12955.1"/>
    <property type="molecule type" value="Genomic_DNA"/>
</dbReference>
<keyword evidence="3" id="KW-1185">Reference proteome</keyword>
<dbReference type="VEuPathDB" id="TriTrypDB:LMJFC_350042700"/>
<dbReference type="VEuPathDB" id="TriTrypDB:LMJSD75_350039500"/>
<dbReference type="OMA" id="EHRIKYR"/>
<feature type="compositionally biased region" description="Basic and acidic residues" evidence="1">
    <location>
        <begin position="49"/>
        <end position="67"/>
    </location>
</feature>
<organism evidence="2 3">
    <name type="scientific">Leishmania major</name>
    <dbReference type="NCBI Taxonomy" id="5664"/>
    <lineage>
        <taxon>Eukaryota</taxon>
        <taxon>Discoba</taxon>
        <taxon>Euglenozoa</taxon>
        <taxon>Kinetoplastea</taxon>
        <taxon>Metakinetoplastina</taxon>
        <taxon>Trypanosomatida</taxon>
        <taxon>Trypanosomatidae</taxon>
        <taxon>Leishmaniinae</taxon>
        <taxon>Leishmania</taxon>
    </lineage>
</organism>
<sequence length="189" mass="21111">MATEVVEEEEWQDGVDDFFADFSLAASNEKSTRRKNAEAHHASVAQSQKKAERREADRGESAEEARRRITAAVISRATAKELERAARNAKQHHKMSHKNCDTGASSVKSGLSSFSLSEQHHGSSTAASFSPSLKGHDSTAHQVEAEPSSSRLGKKRQKIDAKFARKTARKEAAKEHRIKYRRVLHKQHR</sequence>
<dbReference type="Proteomes" id="UP000000542">
    <property type="component" value="Chromosome 35"/>
</dbReference>
<evidence type="ECO:0000256" key="1">
    <source>
        <dbReference type="SAM" id="MobiDB-lite"/>
    </source>
</evidence>
<dbReference type="KEGG" id="lma:LMJF_35_3270"/>
<feature type="compositionally biased region" description="Basic and acidic residues" evidence="1">
    <location>
        <begin position="158"/>
        <end position="175"/>
    </location>
</feature>
<feature type="compositionally biased region" description="Basic residues" evidence="1">
    <location>
        <begin position="176"/>
        <end position="189"/>
    </location>
</feature>
<feature type="region of interest" description="Disordered" evidence="1">
    <location>
        <begin position="29"/>
        <end position="189"/>
    </location>
</feature>
<feature type="compositionally biased region" description="Polar residues" evidence="1">
    <location>
        <begin position="122"/>
        <end position="131"/>
    </location>
</feature>
<dbReference type="VEuPathDB" id="TriTrypDB:LMJLV39_350040100"/>
<reference evidence="2 3" key="1">
    <citation type="journal article" date="2005" name="Science">
        <title>The genome of the kinetoplastid parasite, Leishmania major.</title>
        <authorList>
            <person name="Ivens A.C."/>
            <person name="Peacock C.S."/>
            <person name="Worthey E.A."/>
            <person name="Murphy L."/>
            <person name="Aggarwal G."/>
            <person name="Berriman M."/>
            <person name="Sisk E."/>
            <person name="Rajandream M.A."/>
            <person name="Adlem E."/>
            <person name="Aert R."/>
            <person name="Anupama A."/>
            <person name="Apostolou Z."/>
            <person name="Attipoe P."/>
            <person name="Bason N."/>
            <person name="Bauser C."/>
            <person name="Beck A."/>
            <person name="Beverley S.M."/>
            <person name="Bianchettin G."/>
            <person name="Borzym K."/>
            <person name="Bothe G."/>
            <person name="Bruschi C.V."/>
            <person name="Collins M."/>
            <person name="Cadag E."/>
            <person name="Ciarloni L."/>
            <person name="Clayton C."/>
            <person name="Coulson R.M."/>
            <person name="Cronin A."/>
            <person name="Cruz A.K."/>
            <person name="Davies R.M."/>
            <person name="De Gaudenzi J."/>
            <person name="Dobson D.E."/>
            <person name="Duesterhoeft A."/>
            <person name="Fazelina G."/>
            <person name="Fosker N."/>
            <person name="Frasch A.C."/>
            <person name="Fraser A."/>
            <person name="Fuchs M."/>
            <person name="Gabel C."/>
            <person name="Goble A."/>
            <person name="Goffeau A."/>
            <person name="Harris D."/>
            <person name="Hertz-Fowler C."/>
            <person name="Hilbert H."/>
            <person name="Horn D."/>
            <person name="Huang Y."/>
            <person name="Klages S."/>
            <person name="Knights A."/>
            <person name="Kube M."/>
            <person name="Larke N."/>
            <person name="Litvin L."/>
            <person name="Lord A."/>
            <person name="Louie T."/>
            <person name="Marra M."/>
            <person name="Masuy D."/>
            <person name="Matthews K."/>
            <person name="Michaeli S."/>
            <person name="Mottram J.C."/>
            <person name="Muller-Auer S."/>
            <person name="Munden H."/>
            <person name="Nelson S."/>
            <person name="Norbertczak H."/>
            <person name="Oliver K."/>
            <person name="O'neil S."/>
            <person name="Pentony M."/>
            <person name="Pohl T.M."/>
            <person name="Price C."/>
            <person name="Purnelle B."/>
            <person name="Quail M.A."/>
            <person name="Rabbinowitsch E."/>
            <person name="Reinhardt R."/>
            <person name="Rieger M."/>
            <person name="Rinta J."/>
            <person name="Robben J."/>
            <person name="Robertson L."/>
            <person name="Ruiz J.C."/>
            <person name="Rutter S."/>
            <person name="Saunders D."/>
            <person name="Schafer M."/>
            <person name="Schein J."/>
            <person name="Schwartz D.C."/>
            <person name="Seeger K."/>
            <person name="Seyler A."/>
            <person name="Sharp S."/>
            <person name="Shin H."/>
            <person name="Sivam D."/>
            <person name="Squares R."/>
            <person name="Squares S."/>
            <person name="Tosato V."/>
            <person name="Vogt C."/>
            <person name="Volckaert G."/>
            <person name="Wambutt R."/>
            <person name="Warren T."/>
            <person name="Wedler H."/>
            <person name="Woodward J."/>
            <person name="Zhou S."/>
            <person name="Zimmermann W."/>
            <person name="Smith D.F."/>
            <person name="Blackwell J.M."/>
            <person name="Stuart K.D."/>
            <person name="Barrell B."/>
            <person name="Myler P.J."/>
        </authorList>
    </citation>
    <scope>NUCLEOTIDE SEQUENCE [LARGE SCALE GENOMIC DNA]</scope>
    <source>
        <strain evidence="3">MHOM/IL/81/Friedlin</strain>
    </source>
</reference>
<name>E9AFF1_LEIMA</name>
<dbReference type="VEuPathDB" id="TriTrypDB:LmjF.35.3270"/>
<feature type="compositionally biased region" description="Low complexity" evidence="1">
    <location>
        <begin position="105"/>
        <end position="117"/>
    </location>
</feature>
<evidence type="ECO:0000313" key="2">
    <source>
        <dbReference type="EMBL" id="CBZ12955.1"/>
    </source>
</evidence>